<feature type="domain" description="Copper resistance protein D" evidence="9">
    <location>
        <begin position="354"/>
        <end position="455"/>
    </location>
</feature>
<feature type="transmembrane region" description="Helical" evidence="8">
    <location>
        <begin position="313"/>
        <end position="339"/>
    </location>
</feature>
<dbReference type="GO" id="GO:0005886">
    <property type="term" value="C:plasma membrane"/>
    <property type="evidence" value="ECO:0007669"/>
    <property type="project" value="UniProtKB-SubCell"/>
</dbReference>
<gene>
    <name evidence="10" type="ORF">UFOPK2169_01263</name>
</gene>
<evidence type="ECO:0000256" key="5">
    <source>
        <dbReference type="ARBA" id="ARBA00022989"/>
    </source>
</evidence>
<dbReference type="AlphaFoldDB" id="A0A6J6LB59"/>
<keyword evidence="3 8" id="KW-0812">Transmembrane</keyword>
<dbReference type="PANTHER" id="PTHR34820:SF4">
    <property type="entry name" value="INNER MEMBRANE PROTEIN YEBZ"/>
    <property type="match status" value="1"/>
</dbReference>
<dbReference type="GO" id="GO:0006825">
    <property type="term" value="P:copper ion transport"/>
    <property type="evidence" value="ECO:0007669"/>
    <property type="project" value="InterPro"/>
</dbReference>
<keyword evidence="2" id="KW-1003">Cell membrane</keyword>
<sequence>MCAIVVPYKTVPNGYRCEVIMRRFLSFLLVFFGVCALGTGVAQAEGENTISTSSPAAGEVVALAPTQIQLRFTLPVGGADAVAQMGLVLTCESRIINLGAPQLGADGVTVSAALTQILENGDCRVEWSLPDGSSGSFTFVSNVQTTTTAPAEPGTTNTTVPATPGQEGEAEEIRLGGPLGLMKWLAFFFVCALVGGLIFVKIAWPEGVEYGITERYFRIISIAAIVTLIGQIIIYSAQQSGGTIGGSIAPTSWGAAGETNEGRALILRFVAVCALTFFAWITERIFTESTIVLSTALLAFTILTFGFDRASGRAVILGIVIAVIHMAFVALWVGAVAIIWRVILHGPGDVDLVHALRGWYRIATPVSVGIIVTGAIQVWRINGISLVNSGHGRVVLLKIVLVVAMLFVNAAVRQFVVVGMRRAKSLNEKVVYRLKRPVGVELSLSIVVLAASTWLLSMRPPYILLPDNGPRVEYAIVQELEGSDRFKVRLSITPGNVGENKVLVELFGPSRIQNFVVTFTPENPNFAGYTLNVPLTRPGAALITEDMGMRFLAPGVWNVSVTGVTTIGELEPLTTQFIIADGTTVTTVPKQGLNTVTTTVPPVTTTVPGTTIAPTTTTIPASASPTTTAAPSGS</sequence>
<reference evidence="10" key="1">
    <citation type="submission" date="2020-05" db="EMBL/GenBank/DDBJ databases">
        <authorList>
            <person name="Chiriac C."/>
            <person name="Salcher M."/>
            <person name="Ghai R."/>
            <person name="Kavagutti S V."/>
        </authorList>
    </citation>
    <scope>NUCLEOTIDE SEQUENCE</scope>
</reference>
<evidence type="ECO:0000256" key="1">
    <source>
        <dbReference type="ARBA" id="ARBA00004651"/>
    </source>
</evidence>
<comment type="subcellular location">
    <subcellularLocation>
        <location evidence="1">Cell membrane</location>
        <topology evidence="1">Multi-pass membrane protein</topology>
    </subcellularLocation>
</comment>
<dbReference type="EMBL" id="CAEZWE010000056">
    <property type="protein sequence ID" value="CAB4658876.1"/>
    <property type="molecule type" value="Genomic_DNA"/>
</dbReference>
<keyword evidence="5 8" id="KW-1133">Transmembrane helix</keyword>
<keyword evidence="6 8" id="KW-0472">Membrane</keyword>
<feature type="transmembrane region" description="Helical" evidence="8">
    <location>
        <begin position="24"/>
        <end position="44"/>
    </location>
</feature>
<feature type="region of interest" description="Disordered" evidence="7">
    <location>
        <begin position="147"/>
        <end position="166"/>
    </location>
</feature>
<feature type="transmembrane region" description="Helical" evidence="8">
    <location>
        <begin position="265"/>
        <end position="282"/>
    </location>
</feature>
<feature type="transmembrane region" description="Helical" evidence="8">
    <location>
        <begin position="184"/>
        <end position="204"/>
    </location>
</feature>
<accession>A0A6J6LB59</accession>
<feature type="transmembrane region" description="Helical" evidence="8">
    <location>
        <begin position="289"/>
        <end position="307"/>
    </location>
</feature>
<name>A0A6J6LB59_9ZZZZ</name>
<keyword evidence="4" id="KW-0732">Signal</keyword>
<feature type="transmembrane region" description="Helical" evidence="8">
    <location>
        <begin position="399"/>
        <end position="418"/>
    </location>
</feature>
<dbReference type="InterPro" id="IPR008457">
    <property type="entry name" value="Cu-R_CopD_dom"/>
</dbReference>
<evidence type="ECO:0000256" key="7">
    <source>
        <dbReference type="SAM" id="MobiDB-lite"/>
    </source>
</evidence>
<feature type="transmembrane region" description="Helical" evidence="8">
    <location>
        <begin position="216"/>
        <end position="237"/>
    </location>
</feature>
<evidence type="ECO:0000313" key="10">
    <source>
        <dbReference type="EMBL" id="CAB4658876.1"/>
    </source>
</evidence>
<organism evidence="10">
    <name type="scientific">freshwater metagenome</name>
    <dbReference type="NCBI Taxonomy" id="449393"/>
    <lineage>
        <taxon>unclassified sequences</taxon>
        <taxon>metagenomes</taxon>
        <taxon>ecological metagenomes</taxon>
    </lineage>
</organism>
<evidence type="ECO:0000256" key="4">
    <source>
        <dbReference type="ARBA" id="ARBA00022729"/>
    </source>
</evidence>
<dbReference type="Gene3D" id="2.60.40.1220">
    <property type="match status" value="1"/>
</dbReference>
<evidence type="ECO:0000256" key="3">
    <source>
        <dbReference type="ARBA" id="ARBA00022692"/>
    </source>
</evidence>
<dbReference type="PANTHER" id="PTHR34820">
    <property type="entry name" value="INNER MEMBRANE PROTEIN YEBZ"/>
    <property type="match status" value="1"/>
</dbReference>
<evidence type="ECO:0000256" key="6">
    <source>
        <dbReference type="ARBA" id="ARBA00023136"/>
    </source>
</evidence>
<proteinExistence type="predicted"/>
<evidence type="ECO:0000256" key="2">
    <source>
        <dbReference type="ARBA" id="ARBA00022475"/>
    </source>
</evidence>
<evidence type="ECO:0000256" key="8">
    <source>
        <dbReference type="SAM" id="Phobius"/>
    </source>
</evidence>
<feature type="compositionally biased region" description="Low complexity" evidence="7">
    <location>
        <begin position="147"/>
        <end position="159"/>
    </location>
</feature>
<dbReference type="InterPro" id="IPR014755">
    <property type="entry name" value="Cu-Rt/internalin_Ig-like"/>
</dbReference>
<protein>
    <submittedName>
        <fullName evidence="10">Unannotated protein</fullName>
    </submittedName>
</protein>
<dbReference type="InterPro" id="IPR032694">
    <property type="entry name" value="CopC/D"/>
</dbReference>
<dbReference type="Pfam" id="PF05425">
    <property type="entry name" value="CopD"/>
    <property type="match status" value="1"/>
</dbReference>
<feature type="transmembrane region" description="Helical" evidence="8">
    <location>
        <begin position="359"/>
        <end position="379"/>
    </location>
</feature>
<evidence type="ECO:0000259" key="9">
    <source>
        <dbReference type="Pfam" id="PF05425"/>
    </source>
</evidence>